<keyword evidence="1" id="KW-0812">Transmembrane</keyword>
<feature type="transmembrane region" description="Helical" evidence="1">
    <location>
        <begin position="20"/>
        <end position="39"/>
    </location>
</feature>
<reference evidence="3" key="1">
    <citation type="submission" date="2021-02" db="EMBL/GenBank/DDBJ databases">
        <authorList>
            <person name="Nowell W R."/>
        </authorList>
    </citation>
    <scope>NUCLEOTIDE SEQUENCE</scope>
</reference>
<keyword evidence="1" id="KW-1133">Transmembrane helix</keyword>
<sequence>MARYFGKFFLFNRRRMSTFSGFISTINLFLGIFMLFIISTKYKSKESKRDSSNLETYIKKFSKEYLHIESSSSIRKPIEKELFIKKDNYDHYFRIDYTIEQAICQPLNIFHSKKVMDLIQTMTAQELNGMLTRNVKIQLDLLRIHATLLSSKRIKDMNNTNKLICNYMLELFVGINFSSYCDDICQTAEVNFITSNKNLFGDLPNSSLKFSLSNISPSEEPILYYIHNVALYRTVKYIEKALFIQSTFDGRYISTKYFRSNDNQSLISMSTNDKSLFIMKKGLNLLDPYSVYVSFLSLSSPNWYIRHEDAQIKISKNDNSHLFKQDATFKLLFDHQTDTVVFQTINLSKKFFITLNNQAKPDLILSQSKEESTISQFNKQFTFKLISS</sequence>
<evidence type="ECO:0000313" key="3">
    <source>
        <dbReference type="EMBL" id="CAF0764823.1"/>
    </source>
</evidence>
<feature type="domain" description="Alpha-L-arabinofuranosidase B arabinose-binding" evidence="2">
    <location>
        <begin position="247"/>
        <end position="383"/>
    </location>
</feature>
<dbReference type="SUPFAM" id="SSF110221">
    <property type="entry name" value="AbfB domain"/>
    <property type="match status" value="1"/>
</dbReference>
<evidence type="ECO:0000313" key="4">
    <source>
        <dbReference type="Proteomes" id="UP000663882"/>
    </source>
</evidence>
<protein>
    <recommendedName>
        <fullName evidence="2">Alpha-L-arabinofuranosidase B arabinose-binding domain-containing protein</fullName>
    </recommendedName>
</protein>
<dbReference type="OrthoDB" id="10339290at2759"/>
<dbReference type="Pfam" id="PF05270">
    <property type="entry name" value="AbfB"/>
    <property type="match status" value="1"/>
</dbReference>
<accession>A0A813QC08</accession>
<dbReference type="AlphaFoldDB" id="A0A813QC08"/>
<dbReference type="GO" id="GO:0046556">
    <property type="term" value="F:alpha-L-arabinofuranosidase activity"/>
    <property type="evidence" value="ECO:0007669"/>
    <property type="project" value="InterPro"/>
</dbReference>
<proteinExistence type="predicted"/>
<evidence type="ECO:0000259" key="2">
    <source>
        <dbReference type="Pfam" id="PF05270"/>
    </source>
</evidence>
<gene>
    <name evidence="3" type="ORF">RFH988_LOCUS2034</name>
</gene>
<evidence type="ECO:0000256" key="1">
    <source>
        <dbReference type="SAM" id="Phobius"/>
    </source>
</evidence>
<dbReference type="EMBL" id="CAJNOO010000041">
    <property type="protein sequence ID" value="CAF0764823.1"/>
    <property type="molecule type" value="Genomic_DNA"/>
</dbReference>
<dbReference type="Gene3D" id="2.80.10.50">
    <property type="match status" value="1"/>
</dbReference>
<comment type="caution">
    <text evidence="3">The sequence shown here is derived from an EMBL/GenBank/DDBJ whole genome shotgun (WGS) entry which is preliminary data.</text>
</comment>
<dbReference type="InterPro" id="IPR007934">
    <property type="entry name" value="AbfB_ABD"/>
</dbReference>
<dbReference type="InterPro" id="IPR036195">
    <property type="entry name" value="AbfB_ABD_sf"/>
</dbReference>
<keyword evidence="1" id="KW-0472">Membrane</keyword>
<organism evidence="3 4">
    <name type="scientific">Rotaria sordida</name>
    <dbReference type="NCBI Taxonomy" id="392033"/>
    <lineage>
        <taxon>Eukaryota</taxon>
        <taxon>Metazoa</taxon>
        <taxon>Spiralia</taxon>
        <taxon>Gnathifera</taxon>
        <taxon>Rotifera</taxon>
        <taxon>Eurotatoria</taxon>
        <taxon>Bdelloidea</taxon>
        <taxon>Philodinida</taxon>
        <taxon>Philodinidae</taxon>
        <taxon>Rotaria</taxon>
    </lineage>
</organism>
<name>A0A813QC08_9BILA</name>
<dbReference type="GO" id="GO:0046373">
    <property type="term" value="P:L-arabinose metabolic process"/>
    <property type="evidence" value="ECO:0007669"/>
    <property type="project" value="InterPro"/>
</dbReference>
<dbReference type="Proteomes" id="UP000663882">
    <property type="component" value="Unassembled WGS sequence"/>
</dbReference>